<dbReference type="PRINTS" id="PR00299">
    <property type="entry name" value="ACRYSTALLIN"/>
</dbReference>
<dbReference type="PROSITE" id="PS01031">
    <property type="entry name" value="SHSP"/>
    <property type="match status" value="2"/>
</dbReference>
<evidence type="ECO:0000256" key="2">
    <source>
        <dbReference type="RuleBase" id="RU003616"/>
    </source>
</evidence>
<feature type="compositionally biased region" description="Low complexity" evidence="3">
    <location>
        <begin position="246"/>
        <end position="258"/>
    </location>
</feature>
<gene>
    <name evidence="5" type="ORF">TcWFU_009248</name>
</gene>
<organism evidence="5 6">
    <name type="scientific">Taenia crassiceps</name>
    <dbReference type="NCBI Taxonomy" id="6207"/>
    <lineage>
        <taxon>Eukaryota</taxon>
        <taxon>Metazoa</taxon>
        <taxon>Spiralia</taxon>
        <taxon>Lophotrochozoa</taxon>
        <taxon>Platyhelminthes</taxon>
        <taxon>Cestoda</taxon>
        <taxon>Eucestoda</taxon>
        <taxon>Cyclophyllidea</taxon>
        <taxon>Taeniidae</taxon>
        <taxon>Taenia</taxon>
    </lineage>
</organism>
<dbReference type="SUPFAM" id="SSF49764">
    <property type="entry name" value="HSP20-like chaperones"/>
    <property type="match status" value="2"/>
</dbReference>
<feature type="domain" description="SHSP" evidence="4">
    <location>
        <begin position="418"/>
        <end position="523"/>
    </location>
</feature>
<reference evidence="5 6" key="1">
    <citation type="journal article" date="2022" name="Front. Cell. Infect. Microbiol.">
        <title>The Genomes of Two Strains of Taenia crassiceps the Animal Model for the Study of Human Cysticercosis.</title>
        <authorList>
            <person name="Bobes R.J."/>
            <person name="Estrada K."/>
            <person name="Rios-Valencia D.G."/>
            <person name="Calderon-Gallegos A."/>
            <person name="de la Torre P."/>
            <person name="Carrero J.C."/>
            <person name="Sanchez-Flores A."/>
            <person name="Laclette J.P."/>
        </authorList>
    </citation>
    <scope>NUCLEOTIDE SEQUENCE [LARGE SCALE GENOMIC DNA]</scope>
    <source>
        <strain evidence="5">WFUcys</strain>
    </source>
</reference>
<dbReference type="InterPro" id="IPR002068">
    <property type="entry name" value="A-crystallin/Hsp20_dom"/>
</dbReference>
<feature type="domain" description="SHSP" evidence="4">
    <location>
        <begin position="288"/>
        <end position="399"/>
    </location>
</feature>
<comment type="similarity">
    <text evidence="1 2">Belongs to the small heat shock protein (HSP20) family.</text>
</comment>
<dbReference type="EMBL" id="JAKROA010000003">
    <property type="protein sequence ID" value="KAL5109428.1"/>
    <property type="molecule type" value="Genomic_DNA"/>
</dbReference>
<evidence type="ECO:0000256" key="3">
    <source>
        <dbReference type="SAM" id="MobiDB-lite"/>
    </source>
</evidence>
<feature type="region of interest" description="Disordered" evidence="3">
    <location>
        <begin position="197"/>
        <end position="262"/>
    </location>
</feature>
<keyword evidence="6" id="KW-1185">Reference proteome</keyword>
<dbReference type="Pfam" id="PF00011">
    <property type="entry name" value="HSP20"/>
    <property type="match status" value="2"/>
</dbReference>
<dbReference type="PANTHER" id="PTHR45640">
    <property type="entry name" value="HEAT SHOCK PROTEIN HSP-12.2-RELATED"/>
    <property type="match status" value="1"/>
</dbReference>
<evidence type="ECO:0000313" key="6">
    <source>
        <dbReference type="Proteomes" id="UP001651158"/>
    </source>
</evidence>
<dbReference type="CDD" id="cd06526">
    <property type="entry name" value="metazoan_ACD"/>
    <property type="match status" value="2"/>
</dbReference>
<feature type="compositionally biased region" description="Low complexity" evidence="3">
    <location>
        <begin position="80"/>
        <end position="100"/>
    </location>
</feature>
<evidence type="ECO:0000259" key="4">
    <source>
        <dbReference type="PROSITE" id="PS01031"/>
    </source>
</evidence>
<dbReference type="PANTHER" id="PTHR45640:SF26">
    <property type="entry name" value="RE23625P"/>
    <property type="match status" value="1"/>
</dbReference>
<dbReference type="Gene3D" id="2.60.40.790">
    <property type="match status" value="2"/>
</dbReference>
<protein>
    <submittedName>
        <fullName evidence="5">Major egg antigen</fullName>
    </submittedName>
</protein>
<dbReference type="Proteomes" id="UP001651158">
    <property type="component" value="Unassembled WGS sequence"/>
</dbReference>
<name>A0ABR4QI09_9CEST</name>
<accession>A0ABR4QI09</accession>
<feature type="compositionally biased region" description="Polar residues" evidence="3">
    <location>
        <begin position="209"/>
        <end position="244"/>
    </location>
</feature>
<evidence type="ECO:0000313" key="5">
    <source>
        <dbReference type="EMBL" id="KAL5109428.1"/>
    </source>
</evidence>
<comment type="caution">
    <text evidence="5">The sequence shown here is derived from an EMBL/GenBank/DDBJ whole genome shotgun (WGS) entry which is preliminary data.</text>
</comment>
<feature type="region of interest" description="Disordered" evidence="3">
    <location>
        <begin position="74"/>
        <end position="116"/>
    </location>
</feature>
<dbReference type="InterPro" id="IPR001436">
    <property type="entry name" value="Alpha-crystallin/sHSP_animal"/>
</dbReference>
<evidence type="ECO:0000256" key="1">
    <source>
        <dbReference type="PROSITE-ProRule" id="PRU00285"/>
    </source>
</evidence>
<dbReference type="InterPro" id="IPR008978">
    <property type="entry name" value="HSP20-like_chaperone"/>
</dbReference>
<proteinExistence type="inferred from homology"/>
<sequence length="523" mass="56521">MVIAKSISLRTFFKGNSFLRELRWLSPSSSEYRHGADQVVPMSATSSYRSEINIPVKKDPRTFEQSRKDLVTKLEKSYKSSSTTDTGGDTISSVSSQSVKSETRSSGGGPLTGGSSWEFQRSRWIDEAKRQFDEDVRRMRSNMFALEPVDEFDLENWDNFGGLTGGPGGADHGFEAMERRMQAMRQQMDSQMRMLGSGSGAGHPAGHHQMTSHYSTSSTRTVNDGGVVTSNTSTTQESRQTVDGVTTGTKSHSTSSTTNKLGAGADHQMLTSSAPVGAVIPASPGSAGVMDFLSNAYEVGDDGLVHFKIRFDAKDFAPEDIDVTTVGKRLTVHASKSVKTATSTSSREFSRSVDLPRSIDHEKFQCSLTEDGVLVLDAPVKAPDYASITFDSSHNIGIRPKDSSALKTAETQVTSSNLKITGQSGPVILNDGTGGRKIHLEVPVESGYSADDLCVRMDANKICVSGKKERSTDRSTSGSCSKSSEFSEFTRTFEVPETIDPFTVSAVLKDNTLIIEAPLLCTV</sequence>